<dbReference type="PANTHER" id="PTHR35145">
    <property type="entry name" value="CYTOPLASMIC PROTEIN-RELATED"/>
    <property type="match status" value="1"/>
</dbReference>
<keyword evidence="2" id="KW-1185">Reference proteome</keyword>
<reference evidence="1 2" key="1">
    <citation type="submission" date="2016-11" db="EMBL/GenBank/DDBJ databases">
        <authorList>
            <person name="Jaros S."/>
            <person name="Januszkiewicz K."/>
            <person name="Wedrychowicz H."/>
        </authorList>
    </citation>
    <scope>NUCLEOTIDE SEQUENCE [LARGE SCALE GENOMIC DNA]</scope>
    <source>
        <strain evidence="1 2">DSM 10068</strain>
    </source>
</reference>
<proteinExistence type="predicted"/>
<dbReference type="OrthoDB" id="9789813at2"/>
<dbReference type="Pfam" id="PF04237">
    <property type="entry name" value="YjbR"/>
    <property type="match status" value="1"/>
</dbReference>
<dbReference type="InterPro" id="IPR038056">
    <property type="entry name" value="YjbR-like_sf"/>
</dbReference>
<gene>
    <name evidence="1" type="ORF">SAMN02745823_02046</name>
</gene>
<organism evidence="1 2">
    <name type="scientific">Sporobacter termitidis DSM 10068</name>
    <dbReference type="NCBI Taxonomy" id="1123282"/>
    <lineage>
        <taxon>Bacteria</taxon>
        <taxon>Bacillati</taxon>
        <taxon>Bacillota</taxon>
        <taxon>Clostridia</taxon>
        <taxon>Eubacteriales</taxon>
        <taxon>Oscillospiraceae</taxon>
        <taxon>Sporobacter</taxon>
    </lineage>
</organism>
<dbReference type="STRING" id="1123282.SAMN02745823_02046"/>
<dbReference type="AlphaFoldDB" id="A0A1M5XVV9"/>
<dbReference type="SUPFAM" id="SSF142906">
    <property type="entry name" value="YjbR-like"/>
    <property type="match status" value="1"/>
</dbReference>
<accession>A0A1M5XVV9</accession>
<dbReference type="RefSeq" id="WP_073078494.1">
    <property type="nucleotide sequence ID" value="NZ_FQXV01000006.1"/>
</dbReference>
<evidence type="ECO:0000313" key="2">
    <source>
        <dbReference type="Proteomes" id="UP000183995"/>
    </source>
</evidence>
<protein>
    <submittedName>
        <fullName evidence="1">Predicted DNA-binding protein, MmcQ/YjbR family</fullName>
    </submittedName>
</protein>
<dbReference type="Gene3D" id="3.90.1150.30">
    <property type="match status" value="1"/>
</dbReference>
<dbReference type="PANTHER" id="PTHR35145:SF1">
    <property type="entry name" value="CYTOPLASMIC PROTEIN"/>
    <property type="match status" value="1"/>
</dbReference>
<dbReference type="InterPro" id="IPR058532">
    <property type="entry name" value="YjbR/MT2646/Rv2570-like"/>
</dbReference>
<dbReference type="EMBL" id="FQXV01000006">
    <property type="protein sequence ID" value="SHI03393.1"/>
    <property type="molecule type" value="Genomic_DNA"/>
</dbReference>
<dbReference type="Proteomes" id="UP000183995">
    <property type="component" value="Unassembled WGS sequence"/>
</dbReference>
<dbReference type="InterPro" id="IPR007351">
    <property type="entry name" value="YjbR"/>
</dbReference>
<sequence>MTRRELIEYCLTFPLAYEDYPFDDAADASAWTVMRHRANKKSFALIYERNGKLCVNLKCEPLEADFLRQAFQDITPAYHMNKVHWNTVILEGDVPDGELQLLTERSYDLIKPKTRARRNDG</sequence>
<keyword evidence="1" id="KW-0238">DNA-binding</keyword>
<dbReference type="GO" id="GO:0003677">
    <property type="term" value="F:DNA binding"/>
    <property type="evidence" value="ECO:0007669"/>
    <property type="project" value="UniProtKB-KW"/>
</dbReference>
<name>A0A1M5XVV9_9FIRM</name>
<evidence type="ECO:0000313" key="1">
    <source>
        <dbReference type="EMBL" id="SHI03393.1"/>
    </source>
</evidence>